<comment type="subcellular location">
    <subcellularLocation>
        <location evidence="1">Nucleus</location>
    </subcellularLocation>
</comment>
<protein>
    <submittedName>
        <fullName evidence="5">SHS2 domain found in N terminus of Rpb7p/Rpc25p/MJ0397</fullName>
    </submittedName>
</protein>
<dbReference type="InterPro" id="IPR036898">
    <property type="entry name" value="RNA_pol_Rpb7-like_N_sf"/>
</dbReference>
<evidence type="ECO:0000313" key="5">
    <source>
        <dbReference type="EMBL" id="KAG9393933.1"/>
    </source>
</evidence>
<dbReference type="GO" id="GO:0005736">
    <property type="term" value="C:RNA polymerase I complex"/>
    <property type="evidence" value="ECO:0007669"/>
    <property type="project" value="TreeGrafter"/>
</dbReference>
<dbReference type="PANTHER" id="PTHR12709:SF5">
    <property type="entry name" value="DNA-DIRECTED RNA POLYMERASE I SUBUNIT RPA43"/>
    <property type="match status" value="1"/>
</dbReference>
<evidence type="ECO:0000256" key="2">
    <source>
        <dbReference type="ARBA" id="ARBA00022478"/>
    </source>
</evidence>
<reference evidence="5" key="1">
    <citation type="submission" date="2021-05" db="EMBL/GenBank/DDBJ databases">
        <title>A free-living protist that lacks canonical eukaryotic 1 DNA replication and segregation systems.</title>
        <authorList>
            <person name="Salas-Leiva D.E."/>
            <person name="Tromer E.C."/>
            <person name="Curtis B.A."/>
            <person name="Jerlstrom-Hultqvist J."/>
            <person name="Kolisko M."/>
            <person name="Yi Z."/>
            <person name="Salas-Leiva J.S."/>
            <person name="Gallot-Lavallee L."/>
            <person name="Kops G.J.P.L."/>
            <person name="Archibald J.M."/>
            <person name="Simpson A.G.B."/>
            <person name="Roger A.J."/>
        </authorList>
    </citation>
    <scope>NUCLEOTIDE SEQUENCE</scope>
    <source>
        <strain evidence="5">BICM</strain>
    </source>
</reference>
<evidence type="ECO:0000256" key="1">
    <source>
        <dbReference type="ARBA" id="ARBA00004123"/>
    </source>
</evidence>
<sequence>MEGPLPDSLYQMVDAAFTLSIHPRYADDLMEGVVDSLTRMIFKYSKELSGIPVAFDDVRFVTAKHAISDCLGTISVDVSCRFLVFAPAEGDELVGEVTLVSSLHVAFLVQDTFHGTCNNIAEQLKVVKDAEGAMKFVDPRDEDIFVEVGTQIRVQIDRVEIVKHGIQLCCTFLGVA</sequence>
<gene>
    <name evidence="5" type="ORF">J8273_4533</name>
</gene>
<dbReference type="Gene3D" id="3.30.1490.120">
    <property type="entry name" value="RNA polymerase Rpb7-like, N-terminal domain"/>
    <property type="match status" value="1"/>
</dbReference>
<evidence type="ECO:0000256" key="4">
    <source>
        <dbReference type="ARBA" id="ARBA00023242"/>
    </source>
</evidence>
<dbReference type="EMBL" id="JAHDYR010000019">
    <property type="protein sequence ID" value="KAG9393933.1"/>
    <property type="molecule type" value="Genomic_DNA"/>
</dbReference>
<evidence type="ECO:0000313" key="6">
    <source>
        <dbReference type="Proteomes" id="UP000717585"/>
    </source>
</evidence>
<dbReference type="GO" id="GO:0006352">
    <property type="term" value="P:DNA-templated transcription initiation"/>
    <property type="evidence" value="ECO:0007669"/>
    <property type="project" value="InterPro"/>
</dbReference>
<keyword evidence="2" id="KW-0240">DNA-directed RNA polymerase</keyword>
<proteinExistence type="predicted"/>
<dbReference type="Proteomes" id="UP000717585">
    <property type="component" value="Unassembled WGS sequence"/>
</dbReference>
<accession>A0A8J6B1V5</accession>
<comment type="caution">
    <text evidence="5">The sequence shown here is derived from an EMBL/GenBank/DDBJ whole genome shotgun (WGS) entry which is preliminary data.</text>
</comment>
<dbReference type="AlphaFoldDB" id="A0A8J6B1V5"/>
<keyword evidence="3" id="KW-0804">Transcription</keyword>
<organism evidence="5 6">
    <name type="scientific">Carpediemonas membranifera</name>
    <dbReference type="NCBI Taxonomy" id="201153"/>
    <lineage>
        <taxon>Eukaryota</taxon>
        <taxon>Metamonada</taxon>
        <taxon>Carpediemonas-like organisms</taxon>
        <taxon>Carpediemonas</taxon>
    </lineage>
</organism>
<dbReference type="PANTHER" id="PTHR12709">
    <property type="entry name" value="DNA-DIRECTED RNA POLYMERASE II, III"/>
    <property type="match status" value="1"/>
</dbReference>
<keyword evidence="6" id="KW-1185">Reference proteome</keyword>
<dbReference type="GO" id="GO:0006362">
    <property type="term" value="P:transcription elongation by RNA polymerase I"/>
    <property type="evidence" value="ECO:0007669"/>
    <property type="project" value="TreeGrafter"/>
</dbReference>
<dbReference type="OrthoDB" id="10250504at2759"/>
<evidence type="ECO:0000256" key="3">
    <source>
        <dbReference type="ARBA" id="ARBA00023163"/>
    </source>
</evidence>
<name>A0A8J6B1V5_9EUKA</name>
<dbReference type="InterPro" id="IPR045113">
    <property type="entry name" value="Rpb7-like"/>
</dbReference>
<keyword evidence="4" id="KW-0539">Nucleus</keyword>